<dbReference type="GO" id="GO:0005524">
    <property type="term" value="F:ATP binding"/>
    <property type="evidence" value="ECO:0007669"/>
    <property type="project" value="UniProtKB-KW"/>
</dbReference>
<dbReference type="InterPro" id="IPR011990">
    <property type="entry name" value="TPR-like_helical_dom_sf"/>
</dbReference>
<organism evidence="1 2">
    <name type="scientific">Acanthopleuribacter pedis</name>
    <dbReference type="NCBI Taxonomy" id="442870"/>
    <lineage>
        <taxon>Bacteria</taxon>
        <taxon>Pseudomonadati</taxon>
        <taxon>Acidobacteriota</taxon>
        <taxon>Holophagae</taxon>
        <taxon>Acanthopleuribacterales</taxon>
        <taxon>Acanthopleuribacteraceae</taxon>
        <taxon>Acanthopleuribacter</taxon>
    </lineage>
</organism>
<dbReference type="EMBL" id="JAFREP010000038">
    <property type="protein sequence ID" value="MBO1322514.1"/>
    <property type="molecule type" value="Genomic_DNA"/>
</dbReference>
<comment type="caution">
    <text evidence="1">The sequence shown here is derived from an EMBL/GenBank/DDBJ whole genome shotgun (WGS) entry which is preliminary data.</text>
</comment>
<protein>
    <submittedName>
        <fullName evidence="1">ATP-binding protein</fullName>
    </submittedName>
</protein>
<reference evidence="1" key="1">
    <citation type="submission" date="2021-03" db="EMBL/GenBank/DDBJ databases">
        <authorList>
            <person name="Wang G."/>
        </authorList>
    </citation>
    <scope>NUCLEOTIDE SEQUENCE</scope>
    <source>
        <strain evidence="1">KCTC 12899</strain>
    </source>
</reference>
<dbReference type="Proteomes" id="UP000664417">
    <property type="component" value="Unassembled WGS sequence"/>
</dbReference>
<evidence type="ECO:0000313" key="1">
    <source>
        <dbReference type="EMBL" id="MBO1322514.1"/>
    </source>
</evidence>
<evidence type="ECO:0000313" key="2">
    <source>
        <dbReference type="Proteomes" id="UP000664417"/>
    </source>
</evidence>
<proteinExistence type="predicted"/>
<dbReference type="Gene3D" id="1.25.40.10">
    <property type="entry name" value="Tetratricopeptide repeat domain"/>
    <property type="match status" value="1"/>
</dbReference>
<keyword evidence="1" id="KW-0067">ATP-binding</keyword>
<dbReference type="AlphaFoldDB" id="A0A8J7U713"/>
<dbReference type="RefSeq" id="WP_207862486.1">
    <property type="nucleotide sequence ID" value="NZ_JAFREP010000038.1"/>
</dbReference>
<gene>
    <name evidence="1" type="ORF">J3U88_28835</name>
</gene>
<keyword evidence="1" id="KW-0547">Nucleotide-binding</keyword>
<dbReference type="SUPFAM" id="SSF48452">
    <property type="entry name" value="TPR-like"/>
    <property type="match status" value="1"/>
</dbReference>
<accession>A0A8J7U713</accession>
<name>A0A8J7U713_9BACT</name>
<sequence>MTEPKANPIIDRIDKLREAWWRFCDDEEKRLLVWCLHPEDLSIRDTFLSVEMEEQGETAELFVRIEAAFEVDHHGFSIVDHLLEAYAAAKVTLAELGLPDAWAPPPPTPGQHDIERLVAVCTHFMATYGEAMEHLVLVLDPAEIADEAAWQDWLSAAASAAFPESVRLLTTEVGKNKRWHRLHEQPPAAMLIEDPQLDGETAAADLAAAADDGSPGGRFRRAFIEIGAAGKERDQAEAEHAANRALSISRAEKWPAMSVVAHIALSSVQISCNDHEAAVRTCEAASAEAQDAAAAKVEGGDQLVLQTGMSLGSAYIGVGRYAPAAATYEETIAAAVSVGNSFLELECRRLACFCYETADDPEPAWHIGLSGLAQAQTLSDEERRNSYLPYLGAGLLRIAERHQYTQPSPKEIRATLCDLVGPEWEEQAGSVGGAP</sequence>
<keyword evidence="2" id="KW-1185">Reference proteome</keyword>